<dbReference type="InterPro" id="IPR017946">
    <property type="entry name" value="PLC-like_Pdiesterase_TIM-brl"/>
</dbReference>
<dbReference type="Pfam" id="PF03009">
    <property type="entry name" value="GDPD"/>
    <property type="match status" value="1"/>
</dbReference>
<organism evidence="9 10">
    <name type="scientific">Stylonychia lemnae</name>
    <name type="common">Ciliate</name>
    <dbReference type="NCBI Taxonomy" id="5949"/>
    <lineage>
        <taxon>Eukaryota</taxon>
        <taxon>Sar</taxon>
        <taxon>Alveolata</taxon>
        <taxon>Ciliophora</taxon>
        <taxon>Intramacronucleata</taxon>
        <taxon>Spirotrichea</taxon>
        <taxon>Stichotrichia</taxon>
        <taxon>Sporadotrichida</taxon>
        <taxon>Oxytrichidae</taxon>
        <taxon>Stylonychinae</taxon>
        <taxon>Stylonychia</taxon>
    </lineage>
</organism>
<proteinExistence type="inferred from homology"/>
<protein>
    <submittedName>
        <fullName evidence="9">Glycerophosphodiester phosphodiesterase domain-containing protein 1</fullName>
    </submittedName>
</protein>
<evidence type="ECO:0000256" key="1">
    <source>
        <dbReference type="ARBA" id="ARBA00004370"/>
    </source>
</evidence>
<dbReference type="SUPFAM" id="SSF51695">
    <property type="entry name" value="PLC-like phosphodiesterases"/>
    <property type="match status" value="1"/>
</dbReference>
<keyword evidence="4" id="KW-0378">Hydrolase</keyword>
<dbReference type="PANTHER" id="PTHR42758">
    <property type="entry name" value="PHOSPHATIDYLGLYCEROL PHOSPHOLIPASE C"/>
    <property type="match status" value="1"/>
</dbReference>
<comment type="subcellular location">
    <subcellularLocation>
        <location evidence="1">Membrane</location>
    </subcellularLocation>
</comment>
<dbReference type="GO" id="GO:0005737">
    <property type="term" value="C:cytoplasm"/>
    <property type="evidence" value="ECO:0007669"/>
    <property type="project" value="UniProtKB-ARBA"/>
</dbReference>
<reference evidence="9 10" key="1">
    <citation type="submission" date="2014-06" db="EMBL/GenBank/DDBJ databases">
        <authorList>
            <person name="Swart Estienne"/>
        </authorList>
    </citation>
    <scope>NUCLEOTIDE SEQUENCE [LARGE SCALE GENOMIC DNA]</scope>
    <source>
        <strain evidence="9 10">130c</strain>
    </source>
</reference>
<evidence type="ECO:0000256" key="2">
    <source>
        <dbReference type="ARBA" id="ARBA00007277"/>
    </source>
</evidence>
<dbReference type="OMA" id="TIWASAN"/>
<keyword evidence="3" id="KW-0812">Transmembrane</keyword>
<keyword evidence="6" id="KW-0443">Lipid metabolism</keyword>
<dbReference type="EMBL" id="CCKQ01002112">
    <property type="protein sequence ID" value="CDW73207.1"/>
    <property type="molecule type" value="Genomic_DNA"/>
</dbReference>
<evidence type="ECO:0000259" key="8">
    <source>
        <dbReference type="PROSITE" id="PS51704"/>
    </source>
</evidence>
<evidence type="ECO:0000313" key="9">
    <source>
        <dbReference type="EMBL" id="CDW73207.1"/>
    </source>
</evidence>
<dbReference type="InParanoid" id="A0A077ZTJ5"/>
<dbReference type="GO" id="GO:0016020">
    <property type="term" value="C:membrane"/>
    <property type="evidence" value="ECO:0007669"/>
    <property type="project" value="UniProtKB-SubCell"/>
</dbReference>
<evidence type="ECO:0000313" key="10">
    <source>
        <dbReference type="Proteomes" id="UP000039865"/>
    </source>
</evidence>
<keyword evidence="7" id="KW-0472">Membrane</keyword>
<gene>
    <name evidence="9" type="primary">Contig9934.g10618</name>
    <name evidence="9" type="ORF">STYLEM_2183</name>
</gene>
<dbReference type="OrthoDB" id="311925at2759"/>
<dbReference type="AlphaFoldDB" id="A0A077ZTJ5"/>
<evidence type="ECO:0000256" key="3">
    <source>
        <dbReference type="ARBA" id="ARBA00022692"/>
    </source>
</evidence>
<evidence type="ECO:0000256" key="7">
    <source>
        <dbReference type="ARBA" id="ARBA00023136"/>
    </source>
</evidence>
<evidence type="ECO:0000256" key="4">
    <source>
        <dbReference type="ARBA" id="ARBA00022801"/>
    </source>
</evidence>
<dbReference type="GO" id="GO:0008081">
    <property type="term" value="F:phosphoric diester hydrolase activity"/>
    <property type="evidence" value="ECO:0007669"/>
    <property type="project" value="InterPro"/>
</dbReference>
<evidence type="ECO:0000256" key="5">
    <source>
        <dbReference type="ARBA" id="ARBA00022989"/>
    </source>
</evidence>
<sequence length="344" mass="40243">MKRGLILSLAAYSGTSYYFLKHPEILHRKKEKLRLPQLKEGQTKYLIAHRGGSCENPENTLQAFQHSVELGVHVLETDVRLTKDGQLVTFHDVDFYRMSNKSDKVCDTNLDEMPLIQDKLGIHFSRSEKFQLKPHHNRQFTTLENLLLTVPKDVVVQIEIKDQYNQEALQKTIDLIKKHGRQDTTIIGTQNLSQSTQLHKLDQEIPLFIPGENAVKYMTFYFLGLLPFVHIQEDSASFPYMTRDYLNMKIIEAKTITWKLYPYILATMIFNYFCEPMIKHLNQRGVFTNYWVLNDDDEIRRIIRHSNIMGIMSDRPARLAQILREENDLMQELKTSKLSKELAI</sequence>
<accession>A0A077ZTJ5</accession>
<name>A0A077ZTJ5_STYLE</name>
<dbReference type="Proteomes" id="UP000039865">
    <property type="component" value="Unassembled WGS sequence"/>
</dbReference>
<comment type="similarity">
    <text evidence="2">Belongs to the glycerophosphoryl diester phosphodiesterase family.</text>
</comment>
<dbReference type="PANTHER" id="PTHR42758:SF2">
    <property type="entry name" value="PHOSPHATIDYLGLYCEROL PHOSPHOLIPASE C"/>
    <property type="match status" value="1"/>
</dbReference>
<dbReference type="PROSITE" id="PS51704">
    <property type="entry name" value="GP_PDE"/>
    <property type="match status" value="1"/>
</dbReference>
<dbReference type="Gene3D" id="3.20.20.190">
    <property type="entry name" value="Phosphatidylinositol (PI) phosphodiesterase"/>
    <property type="match status" value="1"/>
</dbReference>
<feature type="domain" description="GP-PDE" evidence="8">
    <location>
        <begin position="44"/>
        <end position="323"/>
    </location>
</feature>
<dbReference type="GO" id="GO:0046475">
    <property type="term" value="P:glycerophospholipid catabolic process"/>
    <property type="evidence" value="ECO:0007669"/>
    <property type="project" value="TreeGrafter"/>
</dbReference>
<dbReference type="InterPro" id="IPR030395">
    <property type="entry name" value="GP_PDE_dom"/>
</dbReference>
<keyword evidence="10" id="KW-1185">Reference proteome</keyword>
<keyword evidence="5" id="KW-1133">Transmembrane helix</keyword>
<evidence type="ECO:0000256" key="6">
    <source>
        <dbReference type="ARBA" id="ARBA00023098"/>
    </source>
</evidence>
<dbReference type="InterPro" id="IPR052271">
    <property type="entry name" value="GDPD-Related"/>
</dbReference>